<evidence type="ECO:0000313" key="1">
    <source>
        <dbReference type="EMBL" id="GAL73303.1"/>
    </source>
</evidence>
<comment type="caution">
    <text evidence="1">The sequence shown here is derived from an EMBL/GenBank/DDBJ whole genome shotgun (WGS) entry which is preliminary data.</text>
</comment>
<reference evidence="1 2" key="1">
    <citation type="journal article" date="2014" name="Genome Announc.">
        <title>Draft Genome Sequence of Marine Flavobacterium Jejuia pallidilutea Strain 11shimoA1 and Pigmentation Mutants.</title>
        <authorList>
            <person name="Takatani N."/>
            <person name="Nakanishi M."/>
            <person name="Meirelles P."/>
            <person name="Mino S."/>
            <person name="Suda W."/>
            <person name="Oshima K."/>
            <person name="Hattori M."/>
            <person name="Ohkuma M."/>
            <person name="Hosokawa M."/>
            <person name="Miyashita K."/>
            <person name="Thompson F.L."/>
            <person name="Niwa A."/>
            <person name="Sawabe T."/>
            <person name="Sawabe T."/>
        </authorList>
    </citation>
    <scope>NUCLEOTIDE SEQUENCE [LARGE SCALE GENOMIC DNA]</scope>
    <source>
        <strain evidence="2">JCM19302</strain>
    </source>
</reference>
<protein>
    <submittedName>
        <fullName evidence="1">Uncharacterized protein</fullName>
    </submittedName>
</protein>
<proteinExistence type="predicted"/>
<accession>A0A090WAQ8</accession>
<gene>
    <name evidence="1" type="ORF">JCM19302_480</name>
</gene>
<dbReference type="AlphaFoldDB" id="A0A090WAQ8"/>
<dbReference type="Proteomes" id="UP000029646">
    <property type="component" value="Unassembled WGS sequence"/>
</dbReference>
<name>A0A090WAQ8_9FLAO</name>
<evidence type="ECO:0000313" key="2">
    <source>
        <dbReference type="Proteomes" id="UP000029646"/>
    </source>
</evidence>
<sequence>MARYGTGFLSRNTEKKEERIKEFVSKILEQYPPEAEK</sequence>
<organism evidence="1 2">
    <name type="scientific">Jejuia pallidilutea</name>
    <dbReference type="NCBI Taxonomy" id="504487"/>
    <lineage>
        <taxon>Bacteria</taxon>
        <taxon>Pseudomonadati</taxon>
        <taxon>Bacteroidota</taxon>
        <taxon>Flavobacteriia</taxon>
        <taxon>Flavobacteriales</taxon>
        <taxon>Flavobacteriaceae</taxon>
        <taxon>Jejuia</taxon>
    </lineage>
</organism>
<dbReference type="EMBL" id="BBNS01000048">
    <property type="protein sequence ID" value="GAL73303.1"/>
    <property type="molecule type" value="Genomic_DNA"/>
</dbReference>